<keyword evidence="2" id="KW-1185">Reference proteome</keyword>
<dbReference type="KEGG" id="mets:DK389_05880"/>
<evidence type="ECO:0000313" key="1">
    <source>
        <dbReference type="EMBL" id="AWN40155.1"/>
    </source>
</evidence>
<sequence length="88" mass="9275">MVDITLEPVQIGTLCADTDGRLAFADGKLVAVLIRLSEEVHGTDGKAGQWCIEVGFGACDVGVLSVRFDGLNAAQDWIAERMSLVPAA</sequence>
<accession>A0A2U8W243</accession>
<proteinExistence type="predicted"/>
<protein>
    <submittedName>
        <fullName evidence="1">Uncharacterized protein</fullName>
    </submittedName>
</protein>
<dbReference type="AlphaFoldDB" id="A0A2U8W243"/>
<name>A0A2U8W243_9HYPH</name>
<dbReference type="Proteomes" id="UP000245926">
    <property type="component" value="Chromosome"/>
</dbReference>
<dbReference type="RefSeq" id="WP_109888059.1">
    <property type="nucleotide sequence ID" value="NZ_CP029550.1"/>
</dbReference>
<reference evidence="2" key="1">
    <citation type="submission" date="2018-05" db="EMBL/GenBank/DDBJ databases">
        <title>Complete Genome Sequence of Methylobacterium sp. 17SD2-17.</title>
        <authorList>
            <person name="Srinivasan S."/>
        </authorList>
    </citation>
    <scope>NUCLEOTIDE SEQUENCE [LARGE SCALE GENOMIC DNA]</scope>
    <source>
        <strain evidence="2">17SD2-17</strain>
    </source>
</reference>
<dbReference type="OrthoDB" id="7997598at2"/>
<gene>
    <name evidence="1" type="ORF">DK389_05880</name>
</gene>
<evidence type="ECO:0000313" key="2">
    <source>
        <dbReference type="Proteomes" id="UP000245926"/>
    </source>
</evidence>
<organism evidence="1 2">
    <name type="scientific">Methylobacterium durans</name>
    <dbReference type="NCBI Taxonomy" id="2202825"/>
    <lineage>
        <taxon>Bacteria</taxon>
        <taxon>Pseudomonadati</taxon>
        <taxon>Pseudomonadota</taxon>
        <taxon>Alphaproteobacteria</taxon>
        <taxon>Hyphomicrobiales</taxon>
        <taxon>Methylobacteriaceae</taxon>
        <taxon>Methylobacterium</taxon>
    </lineage>
</organism>
<dbReference type="EMBL" id="CP029550">
    <property type="protein sequence ID" value="AWN40155.1"/>
    <property type="molecule type" value="Genomic_DNA"/>
</dbReference>